<feature type="domain" description="Exoribonuclease phosphorolytic" evidence="6">
    <location>
        <begin position="5"/>
        <end position="135"/>
    </location>
</feature>
<dbReference type="GO" id="GO:0003723">
    <property type="term" value="F:RNA binding"/>
    <property type="evidence" value="ECO:0007669"/>
    <property type="project" value="TreeGrafter"/>
</dbReference>
<dbReference type="GO" id="GO:0034475">
    <property type="term" value="P:U4 snRNA 3'-end processing"/>
    <property type="evidence" value="ECO:0007669"/>
    <property type="project" value="TreeGrafter"/>
</dbReference>
<dbReference type="GO" id="GO:0016075">
    <property type="term" value="P:rRNA catabolic process"/>
    <property type="evidence" value="ECO:0007669"/>
    <property type="project" value="TreeGrafter"/>
</dbReference>
<accession>A0A0F4ZF27</accession>
<dbReference type="InterPro" id="IPR020568">
    <property type="entry name" value="Ribosomal_Su5_D2-typ_SF"/>
</dbReference>
<gene>
    <name evidence="7" type="ORF">TD95_002838</name>
</gene>
<evidence type="ECO:0000256" key="2">
    <source>
        <dbReference type="ARBA" id="ARBA00006678"/>
    </source>
</evidence>
<dbReference type="Pfam" id="PF01138">
    <property type="entry name" value="RNase_PH"/>
    <property type="match status" value="1"/>
</dbReference>
<evidence type="ECO:0000256" key="1">
    <source>
        <dbReference type="ARBA" id="ARBA00004123"/>
    </source>
</evidence>
<dbReference type="Gene3D" id="3.30.230.70">
    <property type="entry name" value="GHMP Kinase, N-terminal domain"/>
    <property type="match status" value="1"/>
</dbReference>
<dbReference type="InterPro" id="IPR027408">
    <property type="entry name" value="PNPase/RNase_PH_dom_sf"/>
</dbReference>
<evidence type="ECO:0000256" key="3">
    <source>
        <dbReference type="ARBA" id="ARBA00022552"/>
    </source>
</evidence>
<dbReference type="AlphaFoldDB" id="A0A0F4ZF27"/>
<sequence>MSAPEVQLSPLPRADGSAAFSHNGFKVLASVNGPIEAPKKDEAAFEAVIDVIIRPASGVGGTRERHQESLLRAALATLIPVKNFPQCSIQIVLQVTETPTNDYVNAKIVQGQSDPSALPPLLHAAILSLMTAAIPLNCLAAACTIAISPETSELIVEPTAVQISRARSVHVLGFTSTDELLITESQGAFSASELQQVLARAKEVCCKPVTDEQGLDTAMEDVGGKEVTNMKQFMRSAMVAKVQGDLHWKTSA</sequence>
<proteinExistence type="inferred from homology"/>
<evidence type="ECO:0000313" key="7">
    <source>
        <dbReference type="EMBL" id="KKA28820.1"/>
    </source>
</evidence>
<dbReference type="InterPro" id="IPR001247">
    <property type="entry name" value="ExoRNase_PH_dom1"/>
</dbReference>
<dbReference type="GO" id="GO:0000176">
    <property type="term" value="C:nuclear exosome (RNase complex)"/>
    <property type="evidence" value="ECO:0007669"/>
    <property type="project" value="TreeGrafter"/>
</dbReference>
<dbReference type="GO" id="GO:0071051">
    <property type="term" value="P:poly(A)-dependent snoRNA 3'-end processing"/>
    <property type="evidence" value="ECO:0007669"/>
    <property type="project" value="TreeGrafter"/>
</dbReference>
<evidence type="ECO:0000313" key="8">
    <source>
        <dbReference type="Proteomes" id="UP000033483"/>
    </source>
</evidence>
<dbReference type="GO" id="GO:0006364">
    <property type="term" value="P:rRNA processing"/>
    <property type="evidence" value="ECO:0007669"/>
    <property type="project" value="UniProtKB-KW"/>
</dbReference>
<keyword evidence="3" id="KW-0698">rRNA processing</keyword>
<evidence type="ECO:0000256" key="5">
    <source>
        <dbReference type="ARBA" id="ARBA00023242"/>
    </source>
</evidence>
<dbReference type="OrthoDB" id="27298at2759"/>
<keyword evidence="5" id="KW-0539">Nucleus</keyword>
<protein>
    <recommendedName>
        <fullName evidence="6">Exoribonuclease phosphorolytic domain-containing protein</fullName>
    </recommendedName>
</protein>
<dbReference type="CDD" id="cd11372">
    <property type="entry name" value="RNase_PH_RRP46"/>
    <property type="match status" value="1"/>
</dbReference>
<dbReference type="SUPFAM" id="SSF54211">
    <property type="entry name" value="Ribosomal protein S5 domain 2-like"/>
    <property type="match status" value="1"/>
</dbReference>
<dbReference type="EMBL" id="LAEV01001118">
    <property type="protein sequence ID" value="KKA28820.1"/>
    <property type="molecule type" value="Genomic_DNA"/>
</dbReference>
<organism evidence="7 8">
    <name type="scientific">Thielaviopsis punctulata</name>
    <dbReference type="NCBI Taxonomy" id="72032"/>
    <lineage>
        <taxon>Eukaryota</taxon>
        <taxon>Fungi</taxon>
        <taxon>Dikarya</taxon>
        <taxon>Ascomycota</taxon>
        <taxon>Pezizomycotina</taxon>
        <taxon>Sordariomycetes</taxon>
        <taxon>Hypocreomycetidae</taxon>
        <taxon>Microascales</taxon>
        <taxon>Ceratocystidaceae</taxon>
        <taxon>Thielaviopsis</taxon>
    </lineage>
</organism>
<dbReference type="SUPFAM" id="SSF55666">
    <property type="entry name" value="Ribonuclease PH domain 2-like"/>
    <property type="match status" value="1"/>
</dbReference>
<dbReference type="InterPro" id="IPR036345">
    <property type="entry name" value="ExoRNase_PH_dom2_sf"/>
</dbReference>
<evidence type="ECO:0000259" key="6">
    <source>
        <dbReference type="Pfam" id="PF01138"/>
    </source>
</evidence>
<dbReference type="PANTHER" id="PTHR11953">
    <property type="entry name" value="EXOSOME COMPLEX COMPONENT"/>
    <property type="match status" value="1"/>
</dbReference>
<keyword evidence="4" id="KW-0271">Exosome</keyword>
<reference evidence="7 8" key="1">
    <citation type="submission" date="2015-03" db="EMBL/GenBank/DDBJ databases">
        <authorList>
            <person name="Radwan O."/>
            <person name="Al-Naeli F.A."/>
            <person name="Rendon G.A."/>
            <person name="Fields C."/>
        </authorList>
    </citation>
    <scope>NUCLEOTIDE SEQUENCE [LARGE SCALE GENOMIC DNA]</scope>
    <source>
        <strain evidence="7">CR-DP1</strain>
    </source>
</reference>
<dbReference type="InterPro" id="IPR050080">
    <property type="entry name" value="RNase_PH"/>
</dbReference>
<dbReference type="GO" id="GO:0000177">
    <property type="term" value="C:cytoplasmic exosome (RNase complex)"/>
    <property type="evidence" value="ECO:0007669"/>
    <property type="project" value="TreeGrafter"/>
</dbReference>
<comment type="subcellular location">
    <subcellularLocation>
        <location evidence="1">Nucleus</location>
    </subcellularLocation>
</comment>
<dbReference type="GO" id="GO:0005730">
    <property type="term" value="C:nucleolus"/>
    <property type="evidence" value="ECO:0007669"/>
    <property type="project" value="TreeGrafter"/>
</dbReference>
<dbReference type="GO" id="GO:0071028">
    <property type="term" value="P:nuclear mRNA surveillance"/>
    <property type="evidence" value="ECO:0007669"/>
    <property type="project" value="TreeGrafter"/>
</dbReference>
<keyword evidence="8" id="KW-1185">Reference proteome</keyword>
<comment type="caution">
    <text evidence="7">The sequence shown here is derived from an EMBL/GenBank/DDBJ whole genome shotgun (WGS) entry which is preliminary data.</text>
</comment>
<dbReference type="PANTHER" id="PTHR11953:SF1">
    <property type="entry name" value="EXOSOME COMPLEX COMPONENT RRP46"/>
    <property type="match status" value="1"/>
</dbReference>
<comment type="similarity">
    <text evidence="2">Belongs to the RNase PH family.</text>
</comment>
<evidence type="ECO:0000256" key="4">
    <source>
        <dbReference type="ARBA" id="ARBA00022835"/>
    </source>
</evidence>
<name>A0A0F4ZF27_9PEZI</name>
<dbReference type="Proteomes" id="UP000033483">
    <property type="component" value="Unassembled WGS sequence"/>
</dbReference>